<evidence type="ECO:0000259" key="1">
    <source>
        <dbReference type="PROSITE" id="PS51186"/>
    </source>
</evidence>
<dbReference type="InterPro" id="IPR016181">
    <property type="entry name" value="Acyl_CoA_acyltransferase"/>
</dbReference>
<evidence type="ECO:0000313" key="2">
    <source>
        <dbReference type="EMBL" id="QIS16258.1"/>
    </source>
</evidence>
<gene>
    <name evidence="2" type="ORF">F5544_42245</name>
</gene>
<dbReference type="AlphaFoldDB" id="A0A6G9YSS5"/>
<dbReference type="PANTHER" id="PTHR43072:SF36">
    <property type="entry name" value="RIBOSOMAL-PROTEIN-ALANINE ACETYLTRANSFERASE"/>
    <property type="match status" value="1"/>
</dbReference>
<accession>A0A6G9YSS5</accession>
<dbReference type="PROSITE" id="PS51186">
    <property type="entry name" value="GNAT"/>
    <property type="match status" value="1"/>
</dbReference>
<feature type="domain" description="N-acetyltransferase" evidence="1">
    <location>
        <begin position="5"/>
        <end position="151"/>
    </location>
</feature>
<dbReference type="EMBL" id="CP046172">
    <property type="protein sequence ID" value="QIS16258.1"/>
    <property type="molecule type" value="Genomic_DNA"/>
</dbReference>
<keyword evidence="3" id="KW-1185">Reference proteome</keyword>
<dbReference type="Gene3D" id="3.40.630.30">
    <property type="match status" value="1"/>
</dbReference>
<dbReference type="CDD" id="cd04301">
    <property type="entry name" value="NAT_SF"/>
    <property type="match status" value="1"/>
</dbReference>
<dbReference type="PANTHER" id="PTHR43072">
    <property type="entry name" value="N-ACETYLTRANSFERASE"/>
    <property type="match status" value="1"/>
</dbReference>
<evidence type="ECO:0000313" key="3">
    <source>
        <dbReference type="Proteomes" id="UP000503540"/>
    </source>
</evidence>
<dbReference type="GO" id="GO:0016747">
    <property type="term" value="F:acyltransferase activity, transferring groups other than amino-acyl groups"/>
    <property type="evidence" value="ECO:0007669"/>
    <property type="project" value="InterPro"/>
</dbReference>
<protein>
    <submittedName>
        <fullName evidence="2">GNAT family N-acetyltransferase</fullName>
    </submittedName>
</protein>
<dbReference type="SUPFAM" id="SSF55729">
    <property type="entry name" value="Acyl-CoA N-acyltransferases (Nat)"/>
    <property type="match status" value="1"/>
</dbReference>
<reference evidence="2 3" key="1">
    <citation type="journal article" date="2019" name="ACS Chem. Biol.">
        <title>Identification and Mobilization of a Cryptic Antibiotic Biosynthesis Gene Locus from a Human-Pathogenic Nocardia Isolate.</title>
        <authorList>
            <person name="Herisse M."/>
            <person name="Ishida K."/>
            <person name="Porter J.L."/>
            <person name="Howden B."/>
            <person name="Hertweck C."/>
            <person name="Stinear T.P."/>
            <person name="Pidot S.J."/>
        </authorList>
    </citation>
    <scope>NUCLEOTIDE SEQUENCE [LARGE SCALE GENOMIC DNA]</scope>
    <source>
        <strain evidence="2 3">AUSMDU00012717</strain>
    </source>
</reference>
<dbReference type="PIRSF" id="PIRSF037663">
    <property type="entry name" value="Acetyltransf_GNAT_prd"/>
    <property type="match status" value="1"/>
</dbReference>
<proteinExistence type="predicted"/>
<organism evidence="2 3">
    <name type="scientific">Nocardia arthritidis</name>
    <dbReference type="NCBI Taxonomy" id="228602"/>
    <lineage>
        <taxon>Bacteria</taxon>
        <taxon>Bacillati</taxon>
        <taxon>Actinomycetota</taxon>
        <taxon>Actinomycetes</taxon>
        <taxon>Mycobacteriales</taxon>
        <taxon>Nocardiaceae</taxon>
        <taxon>Nocardia</taxon>
    </lineage>
</organism>
<dbReference type="Proteomes" id="UP000503540">
    <property type="component" value="Chromosome"/>
</dbReference>
<dbReference type="KEGG" id="nah:F5544_42245"/>
<name>A0A6G9YSS5_9NOCA</name>
<keyword evidence="2" id="KW-0808">Transferase</keyword>
<sequence>MRDEIVLRKAEPADYDTVIRVVDEWWGRPLSASLPRLFLDHFADTSSIAESGGALAGFLIGFFSPSVKSTAYIQFIGIHPEHRGGGLARELYERFFDMARADGRTIVRAITSPVNTGSINFHRKMGFTVAGPIQDYNGPERHMMTFERNIERP</sequence>
<dbReference type="RefSeq" id="WP_167478367.1">
    <property type="nucleotide sequence ID" value="NZ_CP046172.1"/>
</dbReference>
<dbReference type="InterPro" id="IPR017255">
    <property type="entry name" value="AcTrfase_GNAT_prd"/>
</dbReference>
<dbReference type="Pfam" id="PF00583">
    <property type="entry name" value="Acetyltransf_1"/>
    <property type="match status" value="1"/>
</dbReference>
<dbReference type="InterPro" id="IPR000182">
    <property type="entry name" value="GNAT_dom"/>
</dbReference>